<keyword evidence="1" id="KW-1133">Transmembrane helix</keyword>
<evidence type="ECO:0000313" key="3">
    <source>
        <dbReference type="Proteomes" id="UP000002743"/>
    </source>
</evidence>
<dbReference type="Proteomes" id="UP000002743">
    <property type="component" value="Chromosome"/>
</dbReference>
<organism evidence="2 3">
    <name type="scientific">Methylovorus glucosotrophus (strain SIP3-4)</name>
    <dbReference type="NCBI Taxonomy" id="582744"/>
    <lineage>
        <taxon>Bacteria</taxon>
        <taxon>Pseudomonadati</taxon>
        <taxon>Pseudomonadota</taxon>
        <taxon>Betaproteobacteria</taxon>
        <taxon>Nitrosomonadales</taxon>
        <taxon>Methylophilaceae</taxon>
        <taxon>Methylovorus</taxon>
    </lineage>
</organism>
<reference evidence="2 3" key="2">
    <citation type="journal article" date="2011" name="J. Bacteriol.">
        <title>Genomes of three methylotrophs from a single niche uncover genetic and metabolic divergence of Methylophilaceae.</title>
        <authorList>
            <person name="Lapidus A."/>
            <person name="Clum A."/>
            <person name="Labutti K."/>
            <person name="Kaluzhnaya M.G."/>
            <person name="Lim S."/>
            <person name="Beck D.A."/>
            <person name="Glavina Del Rio T."/>
            <person name="Nolan M."/>
            <person name="Mavromatis K."/>
            <person name="Huntemann M."/>
            <person name="Lucas S."/>
            <person name="Lidstrom M.E."/>
            <person name="Ivanova N."/>
            <person name="Chistoserdova L."/>
        </authorList>
    </citation>
    <scope>NUCLEOTIDE SEQUENCE [LARGE SCALE GENOMIC DNA]</scope>
    <source>
        <strain evidence="2 3">SIP3-4</strain>
    </source>
</reference>
<feature type="transmembrane region" description="Helical" evidence="1">
    <location>
        <begin position="12"/>
        <end position="36"/>
    </location>
</feature>
<sequence length="92" mass="10400">MSQHQNFHQGQYHWLVNLAASSLILFAVVGSVSLFAPEIKQSAITPHNQANTIRQDNFDRSYLHQASPDKEILNLKPKAENNAFTRVRKVTA</sequence>
<accession>C6XCV3</accession>
<reference evidence="3" key="1">
    <citation type="submission" date="2009-07" db="EMBL/GenBank/DDBJ databases">
        <title>Complete sequence of chromosome of Methylovorus sp. SIP3-4.</title>
        <authorList>
            <person name="Lucas S."/>
            <person name="Copeland A."/>
            <person name="Lapidus A."/>
            <person name="Glavina del Rio T."/>
            <person name="Tice H."/>
            <person name="Bruce D."/>
            <person name="Goodwin L."/>
            <person name="Pitluck S."/>
            <person name="Clum A."/>
            <person name="Larimer F."/>
            <person name="Land M."/>
            <person name="Hauser L."/>
            <person name="Kyrpides N."/>
            <person name="Mikhailova N."/>
            <person name="Kayluzhnaya M."/>
            <person name="Chistoserdova L."/>
        </authorList>
    </citation>
    <scope>NUCLEOTIDE SEQUENCE [LARGE SCALE GENOMIC DNA]</scope>
    <source>
        <strain evidence="3">SIP3-4</strain>
    </source>
</reference>
<evidence type="ECO:0000313" key="2">
    <source>
        <dbReference type="EMBL" id="ACT50378.1"/>
    </source>
</evidence>
<evidence type="ECO:0000256" key="1">
    <source>
        <dbReference type="SAM" id="Phobius"/>
    </source>
</evidence>
<dbReference type="KEGG" id="mei:Msip34_1131"/>
<gene>
    <name evidence="2" type="ordered locus">Msip34_1131</name>
</gene>
<keyword evidence="1" id="KW-0472">Membrane</keyword>
<keyword evidence="3" id="KW-1185">Reference proteome</keyword>
<protein>
    <submittedName>
        <fullName evidence="2">Uncharacterized protein</fullName>
    </submittedName>
</protein>
<keyword evidence="1" id="KW-0812">Transmembrane</keyword>
<dbReference type="AlphaFoldDB" id="C6XCV3"/>
<dbReference type="EMBL" id="CP001674">
    <property type="protein sequence ID" value="ACT50378.1"/>
    <property type="molecule type" value="Genomic_DNA"/>
</dbReference>
<dbReference type="STRING" id="582744.Msip34_1131"/>
<dbReference type="HOGENOM" id="CLU_2409901_0_0_4"/>
<dbReference type="RefSeq" id="WP_015829887.1">
    <property type="nucleotide sequence ID" value="NC_012969.1"/>
</dbReference>
<proteinExistence type="predicted"/>
<name>C6XCV3_METGS</name>